<organism evidence="9 10">
    <name type="scientific">Pristionchus fissidentatus</name>
    <dbReference type="NCBI Taxonomy" id="1538716"/>
    <lineage>
        <taxon>Eukaryota</taxon>
        <taxon>Metazoa</taxon>
        <taxon>Ecdysozoa</taxon>
        <taxon>Nematoda</taxon>
        <taxon>Chromadorea</taxon>
        <taxon>Rhabditida</taxon>
        <taxon>Rhabditina</taxon>
        <taxon>Diplogasteromorpha</taxon>
        <taxon>Diplogasteroidea</taxon>
        <taxon>Neodiplogasteridae</taxon>
        <taxon>Pristionchus</taxon>
    </lineage>
</organism>
<dbReference type="PANTHER" id="PTHR46895:SF4">
    <property type="entry name" value="G-PROTEIN COUPLED RECEPTORS FAMILY 1 PROFILE DOMAIN-CONTAINING PROTEIN"/>
    <property type="match status" value="1"/>
</dbReference>
<keyword evidence="10" id="KW-1185">Reference proteome</keyword>
<feature type="signal peptide" evidence="7">
    <location>
        <begin position="1"/>
        <end position="21"/>
    </location>
</feature>
<keyword evidence="3 6" id="KW-1133">Transmembrane helix</keyword>
<evidence type="ECO:0000256" key="2">
    <source>
        <dbReference type="ARBA" id="ARBA00022692"/>
    </source>
</evidence>
<dbReference type="AlphaFoldDB" id="A0AAV5VGE9"/>
<comment type="similarity">
    <text evidence="5">Belongs to the G-protein coupled receptor 1 family.</text>
</comment>
<dbReference type="InterPro" id="IPR017452">
    <property type="entry name" value="GPCR_Rhodpsn_7TM"/>
</dbReference>
<dbReference type="PROSITE" id="PS50262">
    <property type="entry name" value="G_PROTEIN_RECEP_F1_2"/>
    <property type="match status" value="1"/>
</dbReference>
<comment type="subcellular location">
    <subcellularLocation>
        <location evidence="1">Membrane</location>
    </subcellularLocation>
</comment>
<evidence type="ECO:0000256" key="4">
    <source>
        <dbReference type="ARBA" id="ARBA00023136"/>
    </source>
</evidence>
<proteinExistence type="inferred from homology"/>
<comment type="caution">
    <text evidence="9">The sequence shown here is derived from an EMBL/GenBank/DDBJ whole genome shotgun (WGS) entry which is preliminary data.</text>
</comment>
<keyword evidence="5" id="KW-0297">G-protein coupled receptor</keyword>
<evidence type="ECO:0000256" key="7">
    <source>
        <dbReference type="SAM" id="SignalP"/>
    </source>
</evidence>
<dbReference type="PROSITE" id="PS00237">
    <property type="entry name" value="G_PROTEIN_RECEP_F1_1"/>
    <property type="match status" value="1"/>
</dbReference>
<feature type="domain" description="G-protein coupled receptors family 1 profile" evidence="8">
    <location>
        <begin position="1"/>
        <end position="288"/>
    </location>
</feature>
<evidence type="ECO:0000259" key="8">
    <source>
        <dbReference type="PROSITE" id="PS50262"/>
    </source>
</evidence>
<dbReference type="GO" id="GO:0004930">
    <property type="term" value="F:G protein-coupled receptor activity"/>
    <property type="evidence" value="ECO:0007669"/>
    <property type="project" value="UniProtKB-KW"/>
</dbReference>
<keyword evidence="4 6" id="KW-0472">Membrane</keyword>
<dbReference type="SUPFAM" id="SSF81321">
    <property type="entry name" value="Family A G protein-coupled receptor-like"/>
    <property type="match status" value="1"/>
</dbReference>
<dbReference type="EMBL" id="BTSY01000003">
    <property type="protein sequence ID" value="GMT18755.1"/>
    <property type="molecule type" value="Genomic_DNA"/>
</dbReference>
<evidence type="ECO:0000313" key="9">
    <source>
        <dbReference type="EMBL" id="GMT18755.1"/>
    </source>
</evidence>
<reference evidence="9" key="1">
    <citation type="submission" date="2023-10" db="EMBL/GenBank/DDBJ databases">
        <title>Genome assembly of Pristionchus species.</title>
        <authorList>
            <person name="Yoshida K."/>
            <person name="Sommer R.J."/>
        </authorList>
    </citation>
    <scope>NUCLEOTIDE SEQUENCE</scope>
    <source>
        <strain evidence="9">RS5133</strain>
    </source>
</reference>
<dbReference type="PRINTS" id="PR00237">
    <property type="entry name" value="GPCRRHODOPSN"/>
</dbReference>
<feature type="transmembrane region" description="Helical" evidence="6">
    <location>
        <begin position="43"/>
        <end position="63"/>
    </location>
</feature>
<evidence type="ECO:0000256" key="5">
    <source>
        <dbReference type="RuleBase" id="RU000688"/>
    </source>
</evidence>
<dbReference type="Proteomes" id="UP001432322">
    <property type="component" value="Unassembled WGS sequence"/>
</dbReference>
<accession>A0AAV5VGE9</accession>
<gene>
    <name evidence="9" type="ORF">PFISCL1PPCAC_10052</name>
</gene>
<keyword evidence="5" id="KW-0675">Receptor</keyword>
<keyword evidence="7" id="KW-0732">Signal</keyword>
<keyword evidence="2 5" id="KW-0812">Transmembrane</keyword>
<name>A0AAV5VGE9_9BILA</name>
<evidence type="ECO:0000313" key="10">
    <source>
        <dbReference type="Proteomes" id="UP001432322"/>
    </source>
</evidence>
<dbReference type="Gene3D" id="1.20.1070.10">
    <property type="entry name" value="Rhodopsin 7-helix transmembrane proteins"/>
    <property type="match status" value="1"/>
</dbReference>
<feature type="chain" id="PRO_5043955369" description="G-protein coupled receptors family 1 profile domain-containing protein" evidence="7">
    <location>
        <begin position="22"/>
        <end position="332"/>
    </location>
</feature>
<evidence type="ECO:0000256" key="6">
    <source>
        <dbReference type="SAM" id="Phobius"/>
    </source>
</evidence>
<dbReference type="InterPro" id="IPR000276">
    <property type="entry name" value="GPCR_Rhodpsn"/>
</dbReference>
<feature type="transmembrane region" description="Helical" evidence="6">
    <location>
        <begin position="141"/>
        <end position="168"/>
    </location>
</feature>
<sequence>FACIAMSDIFFFCMLTPACLASFDVFAREWAYRDFFFTSKVHFYGVANWLSAFTIWVVCIVSIERFFAVKDPLKRNKTEDVLNRHIIFALMGLTFITTSYVHFNQKCKTKHICSGNQIVNVCVDVRADWNSWGGINPTSQVMLTVIVLLRISHVLIAIAIPLIIILYFNFLLIHHARKVGFTFNGSIPKNRDDTLLDGKDSNLASVSRRHSETASRQRIEYRVTNIAIVIVTVFLVTNVPSAIMLSYQTLDPSTYYSDVDHGDQSKYSVQVICAFLTMSGKAINFFIFCLLSKNFRKRLRSKFMQCLCPTRTRLPSNAFELGPRRFSKKFNL</sequence>
<feature type="transmembrane region" description="Helical" evidence="6">
    <location>
        <begin position="267"/>
        <end position="291"/>
    </location>
</feature>
<dbReference type="PANTHER" id="PTHR46895">
    <property type="entry name" value="PROTEIN CBG20548-RELATED"/>
    <property type="match status" value="1"/>
</dbReference>
<feature type="transmembrane region" description="Helical" evidence="6">
    <location>
        <begin position="84"/>
        <end position="103"/>
    </location>
</feature>
<protein>
    <recommendedName>
        <fullName evidence="8">G-protein coupled receptors family 1 profile domain-containing protein</fullName>
    </recommendedName>
</protein>
<feature type="transmembrane region" description="Helical" evidence="6">
    <location>
        <begin position="226"/>
        <end position="247"/>
    </location>
</feature>
<evidence type="ECO:0000256" key="3">
    <source>
        <dbReference type="ARBA" id="ARBA00022989"/>
    </source>
</evidence>
<evidence type="ECO:0000256" key="1">
    <source>
        <dbReference type="ARBA" id="ARBA00004370"/>
    </source>
</evidence>
<keyword evidence="5" id="KW-0807">Transducer</keyword>
<dbReference type="GO" id="GO:0016020">
    <property type="term" value="C:membrane"/>
    <property type="evidence" value="ECO:0007669"/>
    <property type="project" value="UniProtKB-SubCell"/>
</dbReference>
<dbReference type="Pfam" id="PF00001">
    <property type="entry name" value="7tm_1"/>
    <property type="match status" value="1"/>
</dbReference>
<feature type="non-terminal residue" evidence="9">
    <location>
        <position position="1"/>
    </location>
</feature>